<proteinExistence type="inferred from homology"/>
<dbReference type="EMBL" id="CP002697">
    <property type="protein sequence ID" value="AHG60113.1"/>
    <property type="molecule type" value="Genomic_DNA"/>
</dbReference>
<dbReference type="NCBIfam" id="NF010922">
    <property type="entry name" value="PRK14342.1"/>
    <property type="match status" value="1"/>
</dbReference>
<sequence length="218" mass="25852">MDYFLKNKIIFFRNLGLEDWLTTVNKMNTFTQLRDINTFDEIWFVEHYPIFTQGQLNRKDKIKFIHNIPIVNSNRGGRITYHGPGQQILYFLINLKRRKINIRQLVDMMQEIVIEILNHFSLQAYVKKTSPGVYINKKKICSLGLRVKKGCTLHGLALNVNMNLTPFDYIHPCGDENMKMTQIKDFNLYVKLEDIRLIFIKKLSKFLDAYIINHEYNS</sequence>
<feature type="binding site" evidence="6 9">
    <location>
        <begin position="75"/>
        <end position="82"/>
    </location>
    <ligand>
        <name>substrate</name>
    </ligand>
</feature>
<feature type="binding site" evidence="6 9">
    <location>
        <begin position="155"/>
        <end position="157"/>
    </location>
    <ligand>
        <name>substrate</name>
    </ligand>
</feature>
<accession>W0P4X1</accession>
<dbReference type="CDD" id="cd16444">
    <property type="entry name" value="LipB"/>
    <property type="match status" value="1"/>
</dbReference>
<name>W0P4X1_BUCMP</name>
<comment type="similarity">
    <text evidence="6 7">Belongs to the LipB family.</text>
</comment>
<evidence type="ECO:0000256" key="10">
    <source>
        <dbReference type="PIRSR" id="PIRSR016262-3"/>
    </source>
</evidence>
<dbReference type="PANTHER" id="PTHR10993">
    <property type="entry name" value="OCTANOYLTRANSFERASE"/>
    <property type="match status" value="1"/>
</dbReference>
<dbReference type="UniPathway" id="UPA00538">
    <property type="reaction ID" value="UER00592"/>
</dbReference>
<feature type="binding site" evidence="6 9">
    <location>
        <begin position="142"/>
        <end position="144"/>
    </location>
    <ligand>
        <name>substrate</name>
    </ligand>
</feature>
<dbReference type="KEGG" id="bapu:BUMPUSDA_CDS00328"/>
<dbReference type="Gene3D" id="3.30.930.10">
    <property type="entry name" value="Bira Bifunctional Protein, Domain 2"/>
    <property type="match status" value="1"/>
</dbReference>
<dbReference type="FunFam" id="3.30.930.10:FF:000020">
    <property type="entry name" value="Octanoyltransferase"/>
    <property type="match status" value="1"/>
</dbReference>
<dbReference type="GO" id="GO:0033819">
    <property type="term" value="F:lipoyl(octanoyl) transferase activity"/>
    <property type="evidence" value="ECO:0007669"/>
    <property type="project" value="UniProtKB-EC"/>
</dbReference>
<dbReference type="InterPro" id="IPR004143">
    <property type="entry name" value="BPL_LPL_catalytic"/>
</dbReference>
<dbReference type="HOGENOM" id="CLU_035168_3_1_6"/>
<comment type="function">
    <text evidence="5 6 7">Catalyzes the transfer of endogenously produced octanoic acid from octanoyl-acyl-carrier-protein onto the lipoyl domains of lipoate-dependent enzymes. Lipoyl-ACP can also act as a substrate although octanoyl-ACP is likely to be the physiological substrate.</text>
</comment>
<evidence type="ECO:0000256" key="5">
    <source>
        <dbReference type="ARBA" id="ARBA00024732"/>
    </source>
</evidence>
<evidence type="ECO:0000256" key="6">
    <source>
        <dbReference type="HAMAP-Rule" id="MF_00013"/>
    </source>
</evidence>
<dbReference type="Pfam" id="PF21948">
    <property type="entry name" value="LplA-B_cat"/>
    <property type="match status" value="1"/>
</dbReference>
<keyword evidence="4 6" id="KW-0012">Acyltransferase</keyword>
<dbReference type="PROSITE" id="PS51733">
    <property type="entry name" value="BPL_LPL_CATALYTIC"/>
    <property type="match status" value="1"/>
</dbReference>
<evidence type="ECO:0000256" key="2">
    <source>
        <dbReference type="ARBA" id="ARBA00022490"/>
    </source>
</evidence>
<dbReference type="InterPro" id="IPR045864">
    <property type="entry name" value="aa-tRNA-synth_II/BPL/LPL"/>
</dbReference>
<evidence type="ECO:0000256" key="7">
    <source>
        <dbReference type="PIRNR" id="PIRNR016262"/>
    </source>
</evidence>
<evidence type="ECO:0000313" key="12">
    <source>
        <dbReference type="EMBL" id="AHG60113.1"/>
    </source>
</evidence>
<dbReference type="PATRIC" id="fig|1009856.3.peg.260"/>
<dbReference type="InterPro" id="IPR020605">
    <property type="entry name" value="Octanoyltransferase_CS"/>
</dbReference>
<evidence type="ECO:0000256" key="9">
    <source>
        <dbReference type="PIRSR" id="PIRSR016262-2"/>
    </source>
</evidence>
<dbReference type="SUPFAM" id="SSF55681">
    <property type="entry name" value="Class II aaRS and biotin synthetases"/>
    <property type="match status" value="1"/>
</dbReference>
<evidence type="ECO:0000256" key="1">
    <source>
        <dbReference type="ARBA" id="ARBA00004821"/>
    </source>
</evidence>
<dbReference type="PROSITE" id="PS01313">
    <property type="entry name" value="LIPB"/>
    <property type="match status" value="1"/>
</dbReference>
<feature type="site" description="Lowers pKa of active site Cys" evidence="6 10">
    <location>
        <position position="139"/>
    </location>
</feature>
<comment type="pathway">
    <text evidence="1 6 7">Protein modification; protein lipoylation via endogenous pathway; protein N(6)-(lipoyl)lysine from octanoyl-[acyl-carrier-protein]: step 1/2.</text>
</comment>
<comment type="subcellular location">
    <subcellularLocation>
        <location evidence="6">Cytoplasm</location>
    </subcellularLocation>
</comment>
<comment type="miscellaneous">
    <text evidence="6">In the reaction, the free carboxyl group of octanoic acid is attached via an amide linkage to the epsilon-amino group of a specific lysine residue of lipoyl domains of lipoate-dependent enzymes.</text>
</comment>
<evidence type="ECO:0000313" key="13">
    <source>
        <dbReference type="Proteomes" id="UP000019087"/>
    </source>
</evidence>
<dbReference type="EC" id="2.3.1.181" evidence="6 7"/>
<dbReference type="NCBIfam" id="TIGR00214">
    <property type="entry name" value="lipB"/>
    <property type="match status" value="1"/>
</dbReference>
<dbReference type="GO" id="GO:0005737">
    <property type="term" value="C:cytoplasm"/>
    <property type="evidence" value="ECO:0007669"/>
    <property type="project" value="UniProtKB-SubCell"/>
</dbReference>
<reference evidence="12 13" key="1">
    <citation type="journal article" date="2013" name="BMC Genomics">
        <title>Comparative analysis of genome sequences from four strains of the Buchnera aphidicola Mp endosymbion of the green peach aphid, Myzus persicae.</title>
        <authorList>
            <person name="Jiang Z."/>
            <person name="Jones D.H."/>
            <person name="Khuri S."/>
            <person name="Tsinoremas N.F."/>
            <person name="Wyss T."/>
            <person name="Jander G."/>
            <person name="Wilson A.C."/>
        </authorList>
    </citation>
    <scope>NUCLEOTIDE SEQUENCE [LARGE SCALE GENOMIC DNA]</scope>
    <source>
        <strain evidence="13">str. USDA (Myzus persicae)</strain>
    </source>
</reference>
<keyword evidence="2 6" id="KW-0963">Cytoplasm</keyword>
<dbReference type="PIRSF" id="PIRSF016262">
    <property type="entry name" value="LPLase"/>
    <property type="match status" value="1"/>
</dbReference>
<protein>
    <recommendedName>
        <fullName evidence="6 7">Octanoyltransferase</fullName>
        <ecNumber evidence="6 7">2.3.1.181</ecNumber>
    </recommendedName>
    <alternativeName>
        <fullName evidence="6">Lipoate-protein ligase B</fullName>
    </alternativeName>
    <alternativeName>
        <fullName evidence="6">Lipoyl/octanoyl transferase</fullName>
    </alternativeName>
    <alternativeName>
        <fullName evidence="6">Octanoyl-[acyl-carrier-protein]-protein N-octanoyltransferase</fullName>
    </alternativeName>
</protein>
<evidence type="ECO:0000256" key="8">
    <source>
        <dbReference type="PIRSR" id="PIRSR016262-1"/>
    </source>
</evidence>
<dbReference type="PANTHER" id="PTHR10993:SF7">
    <property type="entry name" value="LIPOYLTRANSFERASE 2, MITOCHONDRIAL-RELATED"/>
    <property type="match status" value="1"/>
</dbReference>
<keyword evidence="3 6" id="KW-0808">Transferase</keyword>
<dbReference type="AlphaFoldDB" id="W0P4X1"/>
<gene>
    <name evidence="12" type="primary">lipb</name>
    <name evidence="6" type="synonym">lipB</name>
    <name evidence="12" type="ORF">BUMPUSDA_CDS00328</name>
</gene>
<evidence type="ECO:0000256" key="3">
    <source>
        <dbReference type="ARBA" id="ARBA00022679"/>
    </source>
</evidence>
<dbReference type="Proteomes" id="UP000019087">
    <property type="component" value="Chromosome"/>
</dbReference>
<feature type="active site" description="Acyl-thioester intermediate" evidence="6 8">
    <location>
        <position position="173"/>
    </location>
</feature>
<feature type="domain" description="BPL/LPL catalytic" evidence="11">
    <location>
        <begin position="36"/>
        <end position="211"/>
    </location>
</feature>
<comment type="catalytic activity">
    <reaction evidence="6 7">
        <text>octanoyl-[ACP] + L-lysyl-[protein] = N(6)-octanoyl-L-lysyl-[protein] + holo-[ACP] + H(+)</text>
        <dbReference type="Rhea" id="RHEA:17665"/>
        <dbReference type="Rhea" id="RHEA-COMP:9636"/>
        <dbReference type="Rhea" id="RHEA-COMP:9685"/>
        <dbReference type="Rhea" id="RHEA-COMP:9752"/>
        <dbReference type="Rhea" id="RHEA-COMP:9928"/>
        <dbReference type="ChEBI" id="CHEBI:15378"/>
        <dbReference type="ChEBI" id="CHEBI:29969"/>
        <dbReference type="ChEBI" id="CHEBI:64479"/>
        <dbReference type="ChEBI" id="CHEBI:78463"/>
        <dbReference type="ChEBI" id="CHEBI:78809"/>
        <dbReference type="EC" id="2.3.1.181"/>
    </reaction>
</comment>
<evidence type="ECO:0000256" key="4">
    <source>
        <dbReference type="ARBA" id="ARBA00023315"/>
    </source>
</evidence>
<dbReference type="InterPro" id="IPR000544">
    <property type="entry name" value="Octanoyltransferase"/>
</dbReference>
<organism evidence="12 13">
    <name type="scientific">Buchnera aphidicola str. USDA</name>
    <name type="common">Myzus persicae</name>
    <dbReference type="NCBI Taxonomy" id="1009856"/>
    <lineage>
        <taxon>Bacteria</taxon>
        <taxon>Pseudomonadati</taxon>
        <taxon>Pseudomonadota</taxon>
        <taxon>Gammaproteobacteria</taxon>
        <taxon>Enterobacterales</taxon>
        <taxon>Erwiniaceae</taxon>
        <taxon>Buchnera</taxon>
    </lineage>
</organism>
<dbReference type="GO" id="GO:0009249">
    <property type="term" value="P:protein lipoylation"/>
    <property type="evidence" value="ECO:0007669"/>
    <property type="project" value="InterPro"/>
</dbReference>
<dbReference type="HAMAP" id="MF_00013">
    <property type="entry name" value="LipB"/>
    <property type="match status" value="1"/>
</dbReference>
<evidence type="ECO:0000259" key="11">
    <source>
        <dbReference type="PROSITE" id="PS51733"/>
    </source>
</evidence>